<organism evidence="1">
    <name type="scientific">Anguilla anguilla</name>
    <name type="common">European freshwater eel</name>
    <name type="synonym">Muraena anguilla</name>
    <dbReference type="NCBI Taxonomy" id="7936"/>
    <lineage>
        <taxon>Eukaryota</taxon>
        <taxon>Metazoa</taxon>
        <taxon>Chordata</taxon>
        <taxon>Craniata</taxon>
        <taxon>Vertebrata</taxon>
        <taxon>Euteleostomi</taxon>
        <taxon>Actinopterygii</taxon>
        <taxon>Neopterygii</taxon>
        <taxon>Teleostei</taxon>
        <taxon>Anguilliformes</taxon>
        <taxon>Anguillidae</taxon>
        <taxon>Anguilla</taxon>
    </lineage>
</organism>
<reference evidence="1" key="1">
    <citation type="submission" date="2014-11" db="EMBL/GenBank/DDBJ databases">
        <authorList>
            <person name="Amaro Gonzalez C."/>
        </authorList>
    </citation>
    <scope>NUCLEOTIDE SEQUENCE</scope>
</reference>
<evidence type="ECO:0000313" key="1">
    <source>
        <dbReference type="EMBL" id="JAH25512.1"/>
    </source>
</evidence>
<protein>
    <submittedName>
        <fullName evidence="1">Uncharacterized protein</fullName>
    </submittedName>
</protein>
<dbReference type="EMBL" id="GBXM01083065">
    <property type="protein sequence ID" value="JAH25512.1"/>
    <property type="molecule type" value="Transcribed_RNA"/>
</dbReference>
<dbReference type="AlphaFoldDB" id="A0A0E9R9P9"/>
<name>A0A0E9R9P9_ANGAN</name>
<sequence length="32" mass="4043">MRMCLRSVTDIRYFEFKWHAKLLIERVEREEG</sequence>
<accession>A0A0E9R9P9</accession>
<proteinExistence type="predicted"/>
<reference evidence="1" key="2">
    <citation type="journal article" date="2015" name="Fish Shellfish Immunol.">
        <title>Early steps in the European eel (Anguilla anguilla)-Vibrio vulnificus interaction in the gills: Role of the RtxA13 toxin.</title>
        <authorList>
            <person name="Callol A."/>
            <person name="Pajuelo D."/>
            <person name="Ebbesson L."/>
            <person name="Teles M."/>
            <person name="MacKenzie S."/>
            <person name="Amaro C."/>
        </authorList>
    </citation>
    <scope>NUCLEOTIDE SEQUENCE</scope>
</reference>